<gene>
    <name evidence="5" type="ORF">BHAP_1284</name>
</gene>
<evidence type="ECO:0000256" key="2">
    <source>
        <dbReference type="ARBA" id="ARBA00023125"/>
    </source>
</evidence>
<dbReference type="Gene3D" id="1.10.10.10">
    <property type="entry name" value="Winged helix-like DNA-binding domain superfamily/Winged helix DNA-binding domain"/>
    <property type="match status" value="1"/>
</dbReference>
<dbReference type="OrthoDB" id="3232829at2"/>
<dbReference type="PANTHER" id="PTHR42756:SF1">
    <property type="entry name" value="TRANSCRIPTIONAL REPRESSOR OF EMRAB OPERON"/>
    <property type="match status" value="1"/>
</dbReference>
<dbReference type="GO" id="GO:0003700">
    <property type="term" value="F:DNA-binding transcription factor activity"/>
    <property type="evidence" value="ECO:0007669"/>
    <property type="project" value="InterPro"/>
</dbReference>
<dbReference type="PROSITE" id="PS50995">
    <property type="entry name" value="HTH_MARR_2"/>
    <property type="match status" value="1"/>
</dbReference>
<name>A0A261FY77_9BIFI</name>
<dbReference type="PROSITE" id="PS01117">
    <property type="entry name" value="HTH_MARR_1"/>
    <property type="match status" value="1"/>
</dbReference>
<evidence type="ECO:0000256" key="1">
    <source>
        <dbReference type="ARBA" id="ARBA00023015"/>
    </source>
</evidence>
<dbReference type="InterPro" id="IPR036388">
    <property type="entry name" value="WH-like_DNA-bd_sf"/>
</dbReference>
<dbReference type="InterPro" id="IPR023187">
    <property type="entry name" value="Tscrpt_reg_MarR-type_CS"/>
</dbReference>
<evidence type="ECO:0000313" key="6">
    <source>
        <dbReference type="Proteomes" id="UP000216074"/>
    </source>
</evidence>
<dbReference type="PANTHER" id="PTHR42756">
    <property type="entry name" value="TRANSCRIPTIONAL REGULATOR, MARR"/>
    <property type="match status" value="1"/>
</dbReference>
<feature type="domain" description="HTH marR-type" evidence="4">
    <location>
        <begin position="18"/>
        <end position="153"/>
    </location>
</feature>
<dbReference type="Proteomes" id="UP000216074">
    <property type="component" value="Unassembled WGS sequence"/>
</dbReference>
<protein>
    <submittedName>
        <fullName evidence="5">Transcriptional regulator</fullName>
    </submittedName>
</protein>
<dbReference type="GO" id="GO:0003677">
    <property type="term" value="F:DNA binding"/>
    <property type="evidence" value="ECO:0007669"/>
    <property type="project" value="UniProtKB-KW"/>
</dbReference>
<dbReference type="SMART" id="SM00347">
    <property type="entry name" value="HTH_MARR"/>
    <property type="match status" value="1"/>
</dbReference>
<reference evidence="5 6" key="1">
    <citation type="journal article" date="2017" name="BMC Genomics">
        <title>Comparative genomic and phylogenomic analyses of the Bifidobacteriaceae family.</title>
        <authorList>
            <person name="Lugli G.A."/>
            <person name="Milani C."/>
            <person name="Turroni F."/>
            <person name="Duranti S."/>
            <person name="Mancabelli L."/>
            <person name="Mangifesta M."/>
            <person name="Ferrario C."/>
            <person name="Modesto M."/>
            <person name="Mattarelli P."/>
            <person name="Jiri K."/>
            <person name="van Sinderen D."/>
            <person name="Ventura M."/>
        </authorList>
    </citation>
    <scope>NUCLEOTIDE SEQUENCE [LARGE SCALE GENOMIC DNA]</scope>
    <source>
        <strain evidence="5 6">DSM 100202</strain>
    </source>
</reference>
<accession>A0A261FY77</accession>
<keyword evidence="3" id="KW-0804">Transcription</keyword>
<evidence type="ECO:0000313" key="5">
    <source>
        <dbReference type="EMBL" id="OZG64117.1"/>
    </source>
</evidence>
<keyword evidence="6" id="KW-1185">Reference proteome</keyword>
<dbReference type="SUPFAM" id="SSF46785">
    <property type="entry name" value="Winged helix' DNA-binding domain"/>
    <property type="match status" value="1"/>
</dbReference>
<dbReference type="Pfam" id="PF12802">
    <property type="entry name" value="MarR_2"/>
    <property type="match status" value="1"/>
</dbReference>
<dbReference type="InterPro" id="IPR036390">
    <property type="entry name" value="WH_DNA-bd_sf"/>
</dbReference>
<dbReference type="RefSeq" id="WP_094729902.1">
    <property type="nucleotide sequence ID" value="NZ_MWWY01000025.1"/>
</dbReference>
<evidence type="ECO:0000259" key="4">
    <source>
        <dbReference type="PROSITE" id="PS50995"/>
    </source>
</evidence>
<dbReference type="InterPro" id="IPR000835">
    <property type="entry name" value="HTH_MarR-typ"/>
</dbReference>
<keyword evidence="2" id="KW-0238">DNA-binding</keyword>
<keyword evidence="1" id="KW-0805">Transcription regulation</keyword>
<organism evidence="5 6">
    <name type="scientific">Bifidobacterium hapali</name>
    <dbReference type="NCBI Taxonomy" id="1630172"/>
    <lineage>
        <taxon>Bacteria</taxon>
        <taxon>Bacillati</taxon>
        <taxon>Actinomycetota</taxon>
        <taxon>Actinomycetes</taxon>
        <taxon>Bifidobacteriales</taxon>
        <taxon>Bifidobacteriaceae</taxon>
        <taxon>Bifidobacterium</taxon>
    </lineage>
</organism>
<evidence type="ECO:0000256" key="3">
    <source>
        <dbReference type="ARBA" id="ARBA00023163"/>
    </source>
</evidence>
<dbReference type="AlphaFoldDB" id="A0A261FY77"/>
<sequence length="164" mass="18924">MKDDQHTPQSSDVNTHTNSTITERLDRFFDELHRIDVAYADYSRRIGVSDSVMYVLDYLYDHDGASQRDICNYTMIPRQTINNIISSLAEQGYINLSESRGDRRVKLVHLTESGLRYCNALVTPERAAEYRAMSELAPQLRDAMIQGMEIFGAEFRNQLRIARI</sequence>
<proteinExistence type="predicted"/>
<dbReference type="EMBL" id="MWWY01000025">
    <property type="protein sequence ID" value="OZG64117.1"/>
    <property type="molecule type" value="Genomic_DNA"/>
</dbReference>
<comment type="caution">
    <text evidence="5">The sequence shown here is derived from an EMBL/GenBank/DDBJ whole genome shotgun (WGS) entry which is preliminary data.</text>
</comment>